<dbReference type="AlphaFoldDB" id="A0A4U1JA11"/>
<protein>
    <submittedName>
        <fullName evidence="2">GNAT family N-acetyltransferase</fullName>
    </submittedName>
</protein>
<sequence>MSRIYVPQLDDALVAEAARQTHVIWSGGRSVDAHIEAQRAQLRRAGPAILRYTGLLDDTGRLVAGIKRYGLSVSVPGGGKAPGVGIGAVFTRPDARGTGAASELLRAVLDEARADGVALALLFSDIDPGFYERLGFVALPALEHTTITSALPAATSLDVRPSTPEDEPWMLDTYDASWDPSFVRPARTLEILRYFRFRNHGDLGWILRRDGRDVGYVLAALHGGNRDDGAEPPPRTLWVDEWAAPGIPREDVLGALRRIALTEGAAHVASWLPPPLEGEPFVARNRPTAIAMVLALGEGFPMIDPGKTFFGSLDHF</sequence>
<evidence type="ECO:0000313" key="3">
    <source>
        <dbReference type="Proteomes" id="UP000309215"/>
    </source>
</evidence>
<dbReference type="PANTHER" id="PTHR37817:SF1">
    <property type="entry name" value="N-ACETYLTRANSFERASE EIS"/>
    <property type="match status" value="1"/>
</dbReference>
<dbReference type="SUPFAM" id="SSF55729">
    <property type="entry name" value="Acyl-CoA N-acyltransferases (Nat)"/>
    <property type="match status" value="1"/>
</dbReference>
<reference evidence="2 3" key="1">
    <citation type="submission" date="2019-04" db="EMBL/GenBank/DDBJ databases">
        <authorList>
            <person name="Li Y."/>
            <person name="Wang J."/>
        </authorList>
    </citation>
    <scope>NUCLEOTIDE SEQUENCE [LARGE SCALE GENOMIC DNA]</scope>
    <source>
        <strain evidence="2 3">DSM 14668</strain>
    </source>
</reference>
<dbReference type="RefSeq" id="WP_136930818.1">
    <property type="nucleotide sequence ID" value="NZ_SSMQ01000021.1"/>
</dbReference>
<organism evidence="2 3">
    <name type="scientific">Polyangium fumosum</name>
    <dbReference type="NCBI Taxonomy" id="889272"/>
    <lineage>
        <taxon>Bacteria</taxon>
        <taxon>Pseudomonadati</taxon>
        <taxon>Myxococcota</taxon>
        <taxon>Polyangia</taxon>
        <taxon>Polyangiales</taxon>
        <taxon>Polyangiaceae</taxon>
        <taxon>Polyangium</taxon>
    </lineage>
</organism>
<dbReference type="Proteomes" id="UP000309215">
    <property type="component" value="Unassembled WGS sequence"/>
</dbReference>
<feature type="domain" description="N-acetyltransferase" evidence="1">
    <location>
        <begin position="26"/>
        <end position="158"/>
    </location>
</feature>
<dbReference type="Pfam" id="PF13527">
    <property type="entry name" value="Acetyltransf_9"/>
    <property type="match status" value="1"/>
</dbReference>
<evidence type="ECO:0000313" key="2">
    <source>
        <dbReference type="EMBL" id="TKD05270.1"/>
    </source>
</evidence>
<dbReference type="EMBL" id="SSMQ01000021">
    <property type="protein sequence ID" value="TKD05270.1"/>
    <property type="molecule type" value="Genomic_DNA"/>
</dbReference>
<gene>
    <name evidence="2" type="ORF">E8A74_20940</name>
</gene>
<dbReference type="PANTHER" id="PTHR37817">
    <property type="entry name" value="N-ACETYLTRANSFERASE EIS"/>
    <property type="match status" value="1"/>
</dbReference>
<dbReference type="GO" id="GO:0034069">
    <property type="term" value="F:aminoglycoside N-acetyltransferase activity"/>
    <property type="evidence" value="ECO:0007669"/>
    <property type="project" value="TreeGrafter"/>
</dbReference>
<keyword evidence="2" id="KW-0808">Transferase</keyword>
<accession>A0A4U1JA11</accession>
<name>A0A4U1JA11_9BACT</name>
<keyword evidence="3" id="KW-1185">Reference proteome</keyword>
<dbReference type="InterPro" id="IPR051554">
    <property type="entry name" value="Acetyltransferase_Eis"/>
</dbReference>
<dbReference type="OrthoDB" id="5495853at2"/>
<dbReference type="GO" id="GO:0030649">
    <property type="term" value="P:aminoglycoside antibiotic catabolic process"/>
    <property type="evidence" value="ECO:0007669"/>
    <property type="project" value="TreeGrafter"/>
</dbReference>
<proteinExistence type="predicted"/>
<comment type="caution">
    <text evidence="2">The sequence shown here is derived from an EMBL/GenBank/DDBJ whole genome shotgun (WGS) entry which is preliminary data.</text>
</comment>
<dbReference type="PROSITE" id="PS51186">
    <property type="entry name" value="GNAT"/>
    <property type="match status" value="1"/>
</dbReference>
<dbReference type="CDD" id="cd04301">
    <property type="entry name" value="NAT_SF"/>
    <property type="match status" value="1"/>
</dbReference>
<dbReference type="InterPro" id="IPR016181">
    <property type="entry name" value="Acyl_CoA_acyltransferase"/>
</dbReference>
<dbReference type="InterPro" id="IPR000182">
    <property type="entry name" value="GNAT_dom"/>
</dbReference>
<evidence type="ECO:0000259" key="1">
    <source>
        <dbReference type="PROSITE" id="PS51186"/>
    </source>
</evidence>
<dbReference type="Gene3D" id="3.40.630.30">
    <property type="match status" value="1"/>
</dbReference>